<dbReference type="GO" id="GO:0003824">
    <property type="term" value="F:catalytic activity"/>
    <property type="evidence" value="ECO:0007669"/>
    <property type="project" value="UniProtKB-KW"/>
</dbReference>
<dbReference type="EMBL" id="CP133615">
    <property type="protein sequence ID" value="WMV24909.1"/>
    <property type="molecule type" value="Genomic_DNA"/>
</dbReference>
<dbReference type="InterPro" id="IPR041577">
    <property type="entry name" value="RT_RNaseH_2"/>
</dbReference>
<sequence length="139" mass="15585">MKKVKFLWFRACEKSFQELKTRLTLAPILTLHEGLGGFVLSCNASRIGLGCVFMQNGKFITYASRHLKANVVTNVLSRLSMNSVAHIEVKKNKLVLDVYRLSRYGVPLVYLEDEGVIVHNGSESSLVSDVDGNRIMIQL</sequence>
<evidence type="ECO:0000256" key="1">
    <source>
        <dbReference type="ARBA" id="ARBA00023268"/>
    </source>
</evidence>
<dbReference type="PANTHER" id="PTHR37984:SF5">
    <property type="entry name" value="PROTEIN NYNRIN-LIKE"/>
    <property type="match status" value="1"/>
</dbReference>
<keyword evidence="4" id="KW-1185">Reference proteome</keyword>
<dbReference type="AlphaFoldDB" id="A0AAF0TMK1"/>
<keyword evidence="1" id="KW-0511">Multifunctional enzyme</keyword>
<accession>A0AAF0TMK1</accession>
<dbReference type="Pfam" id="PF17919">
    <property type="entry name" value="RT_RNaseH_2"/>
    <property type="match status" value="1"/>
</dbReference>
<organism evidence="3 4">
    <name type="scientific">Solanum verrucosum</name>
    <dbReference type="NCBI Taxonomy" id="315347"/>
    <lineage>
        <taxon>Eukaryota</taxon>
        <taxon>Viridiplantae</taxon>
        <taxon>Streptophyta</taxon>
        <taxon>Embryophyta</taxon>
        <taxon>Tracheophyta</taxon>
        <taxon>Spermatophyta</taxon>
        <taxon>Magnoliopsida</taxon>
        <taxon>eudicotyledons</taxon>
        <taxon>Gunneridae</taxon>
        <taxon>Pentapetalae</taxon>
        <taxon>asterids</taxon>
        <taxon>lamiids</taxon>
        <taxon>Solanales</taxon>
        <taxon>Solanaceae</taxon>
        <taxon>Solanoideae</taxon>
        <taxon>Solaneae</taxon>
        <taxon>Solanum</taxon>
    </lineage>
</organism>
<evidence type="ECO:0000259" key="2">
    <source>
        <dbReference type="Pfam" id="PF17919"/>
    </source>
</evidence>
<evidence type="ECO:0000313" key="4">
    <source>
        <dbReference type="Proteomes" id="UP001234989"/>
    </source>
</evidence>
<dbReference type="InterPro" id="IPR050951">
    <property type="entry name" value="Retrovirus_Pol_polyprotein"/>
</dbReference>
<feature type="domain" description="Reverse transcriptase/retrotransposon-derived protein RNase H-like" evidence="2">
    <location>
        <begin position="8"/>
        <end position="69"/>
    </location>
</feature>
<evidence type="ECO:0000313" key="3">
    <source>
        <dbReference type="EMBL" id="WMV24909.1"/>
    </source>
</evidence>
<gene>
    <name evidence="3" type="ORF">MTR67_018294</name>
</gene>
<dbReference type="Proteomes" id="UP001234989">
    <property type="component" value="Chromosome 4"/>
</dbReference>
<dbReference type="InterPro" id="IPR043502">
    <property type="entry name" value="DNA/RNA_pol_sf"/>
</dbReference>
<reference evidence="3" key="1">
    <citation type="submission" date="2023-08" db="EMBL/GenBank/DDBJ databases">
        <title>A de novo genome assembly of Solanum verrucosum Schlechtendal, a Mexican diploid species geographically isolated from the other diploid A-genome species in potato relatives.</title>
        <authorList>
            <person name="Hosaka K."/>
        </authorList>
    </citation>
    <scope>NUCLEOTIDE SEQUENCE</scope>
    <source>
        <tissue evidence="3">Young leaves</tissue>
    </source>
</reference>
<name>A0AAF0TMK1_SOLVR</name>
<proteinExistence type="predicted"/>
<dbReference type="SUPFAM" id="SSF56672">
    <property type="entry name" value="DNA/RNA polymerases"/>
    <property type="match status" value="1"/>
</dbReference>
<protein>
    <recommendedName>
        <fullName evidence="2">Reverse transcriptase/retrotransposon-derived protein RNase H-like domain-containing protein</fullName>
    </recommendedName>
</protein>
<dbReference type="PANTHER" id="PTHR37984">
    <property type="entry name" value="PROTEIN CBG26694"/>
    <property type="match status" value="1"/>
</dbReference>